<accession>A0A7X1F6J5</accession>
<protein>
    <submittedName>
        <fullName evidence="3">Rhodanese family protein</fullName>
    </submittedName>
</protein>
<dbReference type="InterPro" id="IPR021309">
    <property type="entry name" value="YgaP-like_TM"/>
</dbReference>
<sequence>MLTSQTPTHLSPAAARQAIEAGARLIDIRNADEHARERIPGAINLPLDRLAGLSPDGRPIVFHCKSGMRTAANAAQLAAAAGQAQAAILAGGIDAWRGAGQPTVLDKSQPLEIMRQVQIAAGTLVLSGLGLGLAVAPAFLGLAAFVGAGLIVAGLTGWCGMARLLRRMPWNRGALG</sequence>
<gene>
    <name evidence="3" type="ORF">H7F49_06420</name>
</gene>
<organism evidence="3 4">
    <name type="scientific">Novosphingobium aerophilum</name>
    <dbReference type="NCBI Taxonomy" id="2839843"/>
    <lineage>
        <taxon>Bacteria</taxon>
        <taxon>Pseudomonadati</taxon>
        <taxon>Pseudomonadota</taxon>
        <taxon>Alphaproteobacteria</taxon>
        <taxon>Sphingomonadales</taxon>
        <taxon>Sphingomonadaceae</taxon>
        <taxon>Novosphingobium</taxon>
    </lineage>
</organism>
<evidence type="ECO:0000259" key="2">
    <source>
        <dbReference type="PROSITE" id="PS50206"/>
    </source>
</evidence>
<keyword evidence="1" id="KW-0812">Transmembrane</keyword>
<dbReference type="Pfam" id="PF00581">
    <property type="entry name" value="Rhodanese"/>
    <property type="match status" value="1"/>
</dbReference>
<proteinExistence type="predicted"/>
<keyword evidence="1" id="KW-1133">Transmembrane helix</keyword>
<dbReference type="PANTHER" id="PTHR44086:SF10">
    <property type="entry name" value="THIOSULFATE SULFURTRANSFERASE_RHODANESE-LIKE DOMAIN-CONTAINING PROTEIN 3"/>
    <property type="match status" value="1"/>
</dbReference>
<evidence type="ECO:0000256" key="1">
    <source>
        <dbReference type="SAM" id="Phobius"/>
    </source>
</evidence>
<evidence type="ECO:0000313" key="4">
    <source>
        <dbReference type="Proteomes" id="UP000520156"/>
    </source>
</evidence>
<dbReference type="Gene3D" id="3.40.250.10">
    <property type="entry name" value="Rhodanese-like domain"/>
    <property type="match status" value="1"/>
</dbReference>
<dbReference type="Gene3D" id="6.10.140.1340">
    <property type="match status" value="1"/>
</dbReference>
<dbReference type="Pfam" id="PF11127">
    <property type="entry name" value="YgaP-like_TM"/>
    <property type="match status" value="1"/>
</dbReference>
<reference evidence="3 4" key="1">
    <citation type="submission" date="2020-08" db="EMBL/GenBank/DDBJ databases">
        <title>The genome sequence of Novosphingobium flavum 4Y4.</title>
        <authorList>
            <person name="Liu Y."/>
        </authorList>
    </citation>
    <scope>NUCLEOTIDE SEQUENCE [LARGE SCALE GENOMIC DNA]</scope>
    <source>
        <strain evidence="3 4">4Y4</strain>
    </source>
</reference>
<dbReference type="GO" id="GO:0004792">
    <property type="term" value="F:thiosulfate-cyanide sulfurtransferase activity"/>
    <property type="evidence" value="ECO:0007669"/>
    <property type="project" value="TreeGrafter"/>
</dbReference>
<dbReference type="PROSITE" id="PS50206">
    <property type="entry name" value="RHODANESE_3"/>
    <property type="match status" value="1"/>
</dbReference>
<dbReference type="EMBL" id="JACLAU010000006">
    <property type="protein sequence ID" value="MBC2651332.1"/>
    <property type="molecule type" value="Genomic_DNA"/>
</dbReference>
<feature type="transmembrane region" description="Helical" evidence="1">
    <location>
        <begin position="142"/>
        <end position="165"/>
    </location>
</feature>
<feature type="transmembrane region" description="Helical" evidence="1">
    <location>
        <begin position="117"/>
        <end position="136"/>
    </location>
</feature>
<dbReference type="SMART" id="SM00450">
    <property type="entry name" value="RHOD"/>
    <property type="match status" value="1"/>
</dbReference>
<evidence type="ECO:0000313" key="3">
    <source>
        <dbReference type="EMBL" id="MBC2651332.1"/>
    </source>
</evidence>
<dbReference type="PANTHER" id="PTHR44086">
    <property type="entry name" value="THIOSULFATE SULFURTRANSFERASE RDL2, MITOCHONDRIAL-RELATED"/>
    <property type="match status" value="1"/>
</dbReference>
<keyword evidence="4" id="KW-1185">Reference proteome</keyword>
<dbReference type="InterPro" id="IPR036873">
    <property type="entry name" value="Rhodanese-like_dom_sf"/>
</dbReference>
<comment type="caution">
    <text evidence="3">The sequence shown here is derived from an EMBL/GenBank/DDBJ whole genome shotgun (WGS) entry which is preliminary data.</text>
</comment>
<keyword evidence="1" id="KW-0472">Membrane</keyword>
<dbReference type="SUPFAM" id="SSF52821">
    <property type="entry name" value="Rhodanese/Cell cycle control phosphatase"/>
    <property type="match status" value="1"/>
</dbReference>
<dbReference type="InterPro" id="IPR001763">
    <property type="entry name" value="Rhodanese-like_dom"/>
</dbReference>
<dbReference type="Proteomes" id="UP000520156">
    <property type="component" value="Unassembled WGS sequence"/>
</dbReference>
<name>A0A7X1F6J5_9SPHN</name>
<feature type="domain" description="Rhodanese" evidence="2">
    <location>
        <begin position="19"/>
        <end position="105"/>
    </location>
</feature>
<dbReference type="AlphaFoldDB" id="A0A7X1F6J5"/>